<feature type="transmembrane region" description="Helical" evidence="6">
    <location>
        <begin position="58"/>
        <end position="77"/>
    </location>
</feature>
<keyword evidence="3 6" id="KW-0812">Transmembrane</keyword>
<dbReference type="EMBL" id="SNRW01008293">
    <property type="protein sequence ID" value="KAA6379751.1"/>
    <property type="molecule type" value="Genomic_DNA"/>
</dbReference>
<evidence type="ECO:0000256" key="1">
    <source>
        <dbReference type="ARBA" id="ARBA00004141"/>
    </source>
</evidence>
<dbReference type="Proteomes" id="UP000324800">
    <property type="component" value="Unassembled WGS sequence"/>
</dbReference>
<protein>
    <recommendedName>
        <fullName evidence="6">Choline transporter-like protein</fullName>
    </recommendedName>
</protein>
<evidence type="ECO:0000256" key="6">
    <source>
        <dbReference type="RuleBase" id="RU368066"/>
    </source>
</evidence>
<keyword evidence="4 6" id="KW-1133">Transmembrane helix</keyword>
<comment type="function">
    <text evidence="6">Choline transporter.</text>
</comment>
<comment type="similarity">
    <text evidence="2 6">Belongs to the CTL (choline transporter-like) family.</text>
</comment>
<evidence type="ECO:0000256" key="3">
    <source>
        <dbReference type="ARBA" id="ARBA00022692"/>
    </source>
</evidence>
<organism evidence="8 9">
    <name type="scientific">Streblomastix strix</name>
    <dbReference type="NCBI Taxonomy" id="222440"/>
    <lineage>
        <taxon>Eukaryota</taxon>
        <taxon>Metamonada</taxon>
        <taxon>Preaxostyla</taxon>
        <taxon>Oxymonadida</taxon>
        <taxon>Streblomastigidae</taxon>
        <taxon>Streblomastix</taxon>
    </lineage>
</organism>
<keyword evidence="5 6" id="KW-0472">Membrane</keyword>
<evidence type="ECO:0000313" key="8">
    <source>
        <dbReference type="EMBL" id="KAA6379751.1"/>
    </source>
</evidence>
<dbReference type="GO" id="GO:0022857">
    <property type="term" value="F:transmembrane transporter activity"/>
    <property type="evidence" value="ECO:0007669"/>
    <property type="project" value="UniProtKB-UniRule"/>
</dbReference>
<reference evidence="8 9" key="1">
    <citation type="submission" date="2019-03" db="EMBL/GenBank/DDBJ databases">
        <title>Single cell metagenomics reveals metabolic interactions within the superorganism composed of flagellate Streblomastix strix and complex community of Bacteroidetes bacteria on its surface.</title>
        <authorList>
            <person name="Treitli S.C."/>
            <person name="Kolisko M."/>
            <person name="Husnik F."/>
            <person name="Keeling P."/>
            <person name="Hampl V."/>
        </authorList>
    </citation>
    <scope>NUCLEOTIDE SEQUENCE [LARGE SCALE GENOMIC DNA]</scope>
    <source>
        <strain evidence="8">ST1C</strain>
    </source>
</reference>
<evidence type="ECO:0000256" key="7">
    <source>
        <dbReference type="SAM" id="MobiDB-lite"/>
    </source>
</evidence>
<evidence type="ECO:0000256" key="5">
    <source>
        <dbReference type="ARBA" id="ARBA00023136"/>
    </source>
</evidence>
<name>A0A5J4VBC3_9EUKA</name>
<dbReference type="InterPro" id="IPR007603">
    <property type="entry name" value="Choline_transptr-like"/>
</dbReference>
<proteinExistence type="inferred from homology"/>
<sequence>MIRSFFQIIILDGIMSIVSCLGITFVTLIVLLISILFTRPDLLGICNNSNSYVPSECWWLIILLVLILTVIMMSILIDAFSFTVKSIFVCYFIDKEMYQAHGSAQNTTDSYKPFASSDLKTHMKESKDMGSQKIEEYSQSHEEFSVPVQYEPDDFSFPCEPPTQTYSSAYPTAEQQTSYPAAK</sequence>
<dbReference type="GO" id="GO:0005886">
    <property type="term" value="C:plasma membrane"/>
    <property type="evidence" value="ECO:0007669"/>
    <property type="project" value="UniProtKB-SubCell"/>
</dbReference>
<dbReference type="AlphaFoldDB" id="A0A5J4VBC3"/>
<gene>
    <name evidence="8" type="ORF">EZS28_024723</name>
</gene>
<dbReference type="OrthoDB" id="420519at2759"/>
<feature type="region of interest" description="Disordered" evidence="7">
    <location>
        <begin position="151"/>
        <end position="183"/>
    </location>
</feature>
<accession>A0A5J4VBC3</accession>
<dbReference type="Pfam" id="PF04515">
    <property type="entry name" value="Choline_transpo"/>
    <property type="match status" value="1"/>
</dbReference>
<evidence type="ECO:0000313" key="9">
    <source>
        <dbReference type="Proteomes" id="UP000324800"/>
    </source>
</evidence>
<feature type="compositionally biased region" description="Polar residues" evidence="7">
    <location>
        <begin position="162"/>
        <end position="183"/>
    </location>
</feature>
<feature type="transmembrane region" description="Helical" evidence="6">
    <location>
        <begin position="9"/>
        <end position="38"/>
    </location>
</feature>
<evidence type="ECO:0000256" key="2">
    <source>
        <dbReference type="ARBA" id="ARBA00007168"/>
    </source>
</evidence>
<comment type="caution">
    <text evidence="8">The sequence shown here is derived from an EMBL/GenBank/DDBJ whole genome shotgun (WGS) entry which is preliminary data.</text>
</comment>
<comment type="subcellular location">
    <subcellularLocation>
        <location evidence="6">Cell membrane</location>
        <topology evidence="6">Multi-pass membrane protein</topology>
    </subcellularLocation>
    <subcellularLocation>
        <location evidence="1">Membrane</location>
        <topology evidence="1">Multi-pass membrane protein</topology>
    </subcellularLocation>
</comment>
<comment type="caution">
    <text evidence="6">Lacks conserved residue(s) required for the propagation of feature annotation.</text>
</comment>
<evidence type="ECO:0000256" key="4">
    <source>
        <dbReference type="ARBA" id="ARBA00022989"/>
    </source>
</evidence>